<reference evidence="5 6" key="1">
    <citation type="journal article" date="2019" name="Nat. Med.">
        <title>A library of human gut bacterial isolates paired with longitudinal multiomics data enables mechanistic microbiome research.</title>
        <authorList>
            <person name="Poyet M."/>
            <person name="Groussin M."/>
            <person name="Gibbons S.M."/>
            <person name="Avila-Pacheco J."/>
            <person name="Jiang X."/>
            <person name="Kearney S.M."/>
            <person name="Perrotta A.R."/>
            <person name="Berdy B."/>
            <person name="Zhao S."/>
            <person name="Lieberman T.D."/>
            <person name="Swanson P.K."/>
            <person name="Smith M."/>
            <person name="Roesemann S."/>
            <person name="Alexander J.E."/>
            <person name="Rich S.A."/>
            <person name="Livny J."/>
            <person name="Vlamakis H."/>
            <person name="Clish C."/>
            <person name="Bullock K."/>
            <person name="Deik A."/>
            <person name="Scott J."/>
            <person name="Pierce K.A."/>
            <person name="Xavier R.J."/>
            <person name="Alm E.J."/>
        </authorList>
    </citation>
    <scope>NUCLEOTIDE SEQUENCE [LARGE SCALE GENOMIC DNA]</scope>
    <source>
        <strain evidence="2 5">BIOML-A134</strain>
        <strain evidence="3 6">BIOML-A41</strain>
    </source>
</reference>
<feature type="domain" description="DUF4369" evidence="1">
    <location>
        <begin position="23"/>
        <end position="131"/>
    </location>
</feature>
<comment type="caution">
    <text evidence="2">The sequence shown here is derived from an EMBL/GenBank/DDBJ whole genome shotgun (WGS) entry which is preliminary data.</text>
</comment>
<evidence type="ECO:0000313" key="3">
    <source>
        <dbReference type="EMBL" id="KAA4534261.1"/>
    </source>
</evidence>
<dbReference type="EMBL" id="VWGP01000011">
    <property type="protein sequence ID" value="KAA4534261.1"/>
    <property type="molecule type" value="Genomic_DNA"/>
</dbReference>
<accession>A0A139L693</accession>
<evidence type="ECO:0000259" key="1">
    <source>
        <dbReference type="Pfam" id="PF14289"/>
    </source>
</evidence>
<dbReference type="Proteomes" id="UP000473905">
    <property type="component" value="Unassembled WGS sequence"/>
</dbReference>
<keyword evidence="5" id="KW-1185">Reference proteome</keyword>
<reference evidence="4" key="2">
    <citation type="submission" date="2022-10" db="EMBL/GenBank/DDBJ databases">
        <title>Human gut microbiome strain richness.</title>
        <authorList>
            <person name="Chen-Liaw A."/>
        </authorList>
    </citation>
    <scope>NUCLEOTIDE SEQUENCE</scope>
    <source>
        <strain evidence="4">BSD2780120875st1_E1_BSD2780120875_150330</strain>
    </source>
</reference>
<dbReference type="EMBL" id="VWKB01000010">
    <property type="protein sequence ID" value="KAA4100694.1"/>
    <property type="molecule type" value="Genomic_DNA"/>
</dbReference>
<dbReference type="Proteomes" id="UP001219389">
    <property type="component" value="Unassembled WGS sequence"/>
</dbReference>
<evidence type="ECO:0000313" key="5">
    <source>
        <dbReference type="Proteomes" id="UP000473905"/>
    </source>
</evidence>
<protein>
    <submittedName>
        <fullName evidence="2">DUF4369 domain-containing protein</fullName>
    </submittedName>
</protein>
<sequence length="271" mass="32156">MRKYLFILMFVSIAQLFYGQEKYTIQGEFPDNSLDGKYIILTDKSFLPDEYKRKWKASDDEVKILVTDKKFYYKGVTTRKPFLVQIYYDRPTFSGQTSATSFVIEPGNIQIHITNWYEEGNVSGTPINKDYNTCVIERRNLVNRIFRTIRLKGQTSEAEGAYSFGSAFEDFEKGELAFFEKYAKYPDVIRVMLSRYLEVKDLNKRLVDAKYLRILDLMPKADRDILIAWREYTMKREEYWAKRRALTDSLNRNAPRFIERRVNNMLDITVK</sequence>
<name>A0A139L693_BACOV</name>
<proteinExistence type="predicted"/>
<organism evidence="2 5">
    <name type="scientific">Bacteroides ovatus</name>
    <dbReference type="NCBI Taxonomy" id="28116"/>
    <lineage>
        <taxon>Bacteria</taxon>
        <taxon>Pseudomonadati</taxon>
        <taxon>Bacteroidota</taxon>
        <taxon>Bacteroidia</taxon>
        <taxon>Bacteroidales</taxon>
        <taxon>Bacteroidaceae</taxon>
        <taxon>Bacteroides</taxon>
    </lineage>
</organism>
<evidence type="ECO:0000313" key="4">
    <source>
        <dbReference type="EMBL" id="MDC2743120.1"/>
    </source>
</evidence>
<dbReference type="InterPro" id="IPR025380">
    <property type="entry name" value="DUF4369"/>
</dbReference>
<evidence type="ECO:0000313" key="2">
    <source>
        <dbReference type="EMBL" id="KAA4100694.1"/>
    </source>
</evidence>
<evidence type="ECO:0000313" key="6">
    <source>
        <dbReference type="Proteomes" id="UP000478493"/>
    </source>
</evidence>
<gene>
    <name evidence="3" type="ORF">F3B85_15630</name>
    <name evidence="2" type="ORF">F3D66_08270</name>
    <name evidence="4" type="ORF">PO382_12895</name>
</gene>
<dbReference type="Pfam" id="PF14289">
    <property type="entry name" value="DUF4369"/>
    <property type="match status" value="1"/>
</dbReference>
<dbReference type="EMBL" id="JAQNZF010000015">
    <property type="protein sequence ID" value="MDC2743120.1"/>
    <property type="molecule type" value="Genomic_DNA"/>
</dbReference>
<dbReference type="AlphaFoldDB" id="A0A139L693"/>
<dbReference type="RefSeq" id="WP_004304494.1">
    <property type="nucleotide sequence ID" value="NZ_CABKQC010000004.1"/>
</dbReference>
<dbReference type="Proteomes" id="UP000478493">
    <property type="component" value="Unassembled WGS sequence"/>
</dbReference>